<dbReference type="HOGENOM" id="CLU_2538395_0_0_9"/>
<comment type="caution">
    <text evidence="1">The sequence shown here is derived from an EMBL/GenBank/DDBJ whole genome shotgun (WGS) entry which is preliminary data.</text>
</comment>
<sequence length="83" mass="9388">MRGDVMNVWNWIDYLAKGLKKVANESQQNYQQIHAYVDGHDKETLNQVSDLVHDAIKLRSPGGTVYEITVDDDGKLNSKKVGE</sequence>
<dbReference type="Proteomes" id="UP000004483">
    <property type="component" value="Unassembled WGS sequence"/>
</dbReference>
<dbReference type="AlphaFoldDB" id="C2ERN3"/>
<dbReference type="STRING" id="1423814.HMPREF0549_0119"/>
<evidence type="ECO:0000313" key="2">
    <source>
        <dbReference type="Proteomes" id="UP000004483"/>
    </source>
</evidence>
<name>C2ERN3_9LACO</name>
<organism evidence="1 2">
    <name type="scientific">Limosilactobacillus vaginalis DSM 5837 = ATCC 49540</name>
    <dbReference type="NCBI Taxonomy" id="1423814"/>
    <lineage>
        <taxon>Bacteria</taxon>
        <taxon>Bacillati</taxon>
        <taxon>Bacillota</taxon>
        <taxon>Bacilli</taxon>
        <taxon>Lactobacillales</taxon>
        <taxon>Lactobacillaceae</taxon>
        <taxon>Limosilactobacillus</taxon>
    </lineage>
</organism>
<accession>C2ERN3</accession>
<protein>
    <submittedName>
        <fullName evidence="1">Uncharacterized protein</fullName>
    </submittedName>
</protein>
<gene>
    <name evidence="1" type="ORF">HMPREF0549_0119</name>
</gene>
<proteinExistence type="predicted"/>
<dbReference type="EMBL" id="ACGV01000009">
    <property type="protein sequence ID" value="EEJ41431.1"/>
    <property type="molecule type" value="Genomic_DNA"/>
</dbReference>
<dbReference type="eggNOG" id="ENOG5030BER">
    <property type="taxonomic scope" value="Bacteria"/>
</dbReference>
<dbReference type="PATRIC" id="fig|1423814.6.peg.592"/>
<evidence type="ECO:0000313" key="1">
    <source>
        <dbReference type="EMBL" id="EEJ41431.1"/>
    </source>
</evidence>
<reference evidence="1 2" key="1">
    <citation type="submission" date="2009-01" db="EMBL/GenBank/DDBJ databases">
        <authorList>
            <person name="Qin X."/>
            <person name="Bachman B."/>
            <person name="Battles P."/>
            <person name="Bell A."/>
            <person name="Bess C."/>
            <person name="Bickham C."/>
            <person name="Chaboub L."/>
            <person name="Chen D."/>
            <person name="Coyle M."/>
            <person name="Deiros D.R."/>
            <person name="Dinh H."/>
            <person name="Forbes L."/>
            <person name="Fowler G."/>
            <person name="Francisco L."/>
            <person name="Fu Q."/>
            <person name="Gubbala S."/>
            <person name="Hale W."/>
            <person name="Han Y."/>
            <person name="Hemphill L."/>
            <person name="Highlander S.K."/>
            <person name="Hirani K."/>
            <person name="Hogues M."/>
            <person name="Jackson L."/>
            <person name="Jakkamsetti A."/>
            <person name="Javaid M."/>
            <person name="Jiang H."/>
            <person name="Korchina V."/>
            <person name="Kovar C."/>
            <person name="Lara F."/>
            <person name="Lee S."/>
            <person name="Mata R."/>
            <person name="Mathew T."/>
            <person name="Moen C."/>
            <person name="Morales K."/>
            <person name="Munidasa M."/>
            <person name="Nazareth L."/>
            <person name="Ngo R."/>
            <person name="Nguyen L."/>
            <person name="Okwuonu G."/>
            <person name="Ongeri F."/>
            <person name="Patil S."/>
            <person name="Petrosino J."/>
            <person name="Pham C."/>
            <person name="Pham P."/>
            <person name="Pu L.-L."/>
            <person name="Puazo M."/>
            <person name="Raj R."/>
            <person name="Reid J."/>
            <person name="Rouhana J."/>
            <person name="Saada N."/>
            <person name="Shang Y."/>
            <person name="Simmons D."/>
            <person name="Thornton R."/>
            <person name="Warren J."/>
            <person name="Weissenberger G."/>
            <person name="Zhang J."/>
            <person name="Zhang L."/>
            <person name="Zhou C."/>
            <person name="Zhu D."/>
            <person name="Muzny D."/>
            <person name="Worley K."/>
            <person name="Gibbs R."/>
        </authorList>
    </citation>
    <scope>NUCLEOTIDE SEQUENCE [LARGE SCALE GENOMIC DNA]</scope>
    <source>
        <strain evidence="1 2">ATCC 49540</strain>
    </source>
</reference>